<name>A0ABS2CTX7_9FLAO</name>
<dbReference type="EMBL" id="JACSOD020000428">
    <property type="protein sequence ID" value="MBM6498428.1"/>
    <property type="molecule type" value="Genomic_DNA"/>
</dbReference>
<dbReference type="Proteomes" id="UP000759529">
    <property type="component" value="Unassembled WGS sequence"/>
</dbReference>
<keyword evidence="1" id="KW-1133">Transmembrane helix</keyword>
<comment type="caution">
    <text evidence="2">The sequence shown here is derived from an EMBL/GenBank/DDBJ whole genome shotgun (WGS) entry which is preliminary data.</text>
</comment>
<dbReference type="InterPro" id="IPR021354">
    <property type="entry name" value="DUF2975"/>
</dbReference>
<evidence type="ECO:0000256" key="1">
    <source>
        <dbReference type="SAM" id="Phobius"/>
    </source>
</evidence>
<keyword evidence="1" id="KW-0812">Transmembrane</keyword>
<gene>
    <name evidence="2" type="ORF">H9X54_003810</name>
</gene>
<evidence type="ECO:0000313" key="2">
    <source>
        <dbReference type="EMBL" id="MBM6498428.1"/>
    </source>
</evidence>
<keyword evidence="3" id="KW-1185">Reference proteome</keyword>
<proteinExistence type="predicted"/>
<sequence>MEIRITTKMILQILQVISWVIFIGLCIEAGSYLFNAVFTMAFNPLAADYFKLTELYHYDSGFFLTQIGLGFITATLKALLFYLIVKILYDNKLDFSKPFNQSLFTFVSNLAYVTIFISIFSNWGAKYSKWLEAKGINMPEITELHLDGADIWLLMGIVLLVIAQIFKKGIELQNENELTI</sequence>
<feature type="transmembrane region" description="Helical" evidence="1">
    <location>
        <begin position="145"/>
        <end position="166"/>
    </location>
</feature>
<accession>A0ABS2CTX7</accession>
<evidence type="ECO:0000313" key="3">
    <source>
        <dbReference type="Proteomes" id="UP000759529"/>
    </source>
</evidence>
<dbReference type="Pfam" id="PF11188">
    <property type="entry name" value="DUF2975"/>
    <property type="match status" value="1"/>
</dbReference>
<dbReference type="RefSeq" id="WP_187658447.1">
    <property type="nucleotide sequence ID" value="NZ_JACSOD020000428.1"/>
</dbReference>
<feature type="transmembrane region" description="Helical" evidence="1">
    <location>
        <begin position="62"/>
        <end position="85"/>
    </location>
</feature>
<organism evidence="2 3">
    <name type="scientific">Flavobacterium macrobrachii</name>
    <dbReference type="NCBI Taxonomy" id="591204"/>
    <lineage>
        <taxon>Bacteria</taxon>
        <taxon>Pseudomonadati</taxon>
        <taxon>Bacteroidota</taxon>
        <taxon>Flavobacteriia</taxon>
        <taxon>Flavobacteriales</taxon>
        <taxon>Flavobacteriaceae</taxon>
        <taxon>Flavobacterium</taxon>
    </lineage>
</organism>
<reference evidence="2 3" key="1">
    <citation type="submission" date="2021-02" db="EMBL/GenBank/DDBJ databases">
        <authorList>
            <person name="Jung H.S."/>
            <person name="Chun B.H."/>
            <person name="Jeon C.O."/>
        </authorList>
    </citation>
    <scope>NUCLEOTIDE SEQUENCE [LARGE SCALE GENOMIC DNA]</scope>
    <source>
        <strain evidence="2 3">LMG 25203</strain>
    </source>
</reference>
<keyword evidence="1" id="KW-0472">Membrane</keyword>
<feature type="transmembrane region" description="Helical" evidence="1">
    <location>
        <begin position="16"/>
        <end position="42"/>
    </location>
</feature>
<feature type="transmembrane region" description="Helical" evidence="1">
    <location>
        <begin position="106"/>
        <end position="125"/>
    </location>
</feature>
<protein>
    <submittedName>
        <fullName evidence="2">DUF2975 domain-containing protein</fullName>
    </submittedName>
</protein>